<protein>
    <submittedName>
        <fullName evidence="1">Uncharacterized protein</fullName>
    </submittedName>
</protein>
<evidence type="ECO:0000313" key="2">
    <source>
        <dbReference type="Proteomes" id="UP000403266"/>
    </source>
</evidence>
<organism evidence="1 2">
    <name type="scientific">Microvirga tunisiensis</name>
    <dbReference type="NCBI Taxonomy" id="2108360"/>
    <lineage>
        <taxon>Bacteria</taxon>
        <taxon>Pseudomonadati</taxon>
        <taxon>Pseudomonadota</taxon>
        <taxon>Alphaproteobacteria</taxon>
        <taxon>Hyphomicrobiales</taxon>
        <taxon>Methylobacteriaceae</taxon>
        <taxon>Microvirga</taxon>
    </lineage>
</organism>
<accession>A0A5N7MAB1</accession>
<dbReference type="EMBL" id="VOSK01000001">
    <property type="protein sequence ID" value="MPR23842.1"/>
    <property type="molecule type" value="Genomic_DNA"/>
</dbReference>
<reference evidence="1 2" key="1">
    <citation type="journal article" date="2019" name="Syst. Appl. Microbiol.">
        <title>Microvirga tunisiensis sp. nov., a root nodule symbiotic bacterium isolated from Lupinus micranthus and L. luteus grown in Northern Tunisia.</title>
        <authorList>
            <person name="Msaddak A."/>
            <person name="Rejili M."/>
            <person name="Duran D."/>
            <person name="Mars M."/>
            <person name="Palacios J.M."/>
            <person name="Ruiz-Argueso T."/>
            <person name="Rey L."/>
            <person name="Imperial J."/>
        </authorList>
    </citation>
    <scope>NUCLEOTIDE SEQUENCE [LARGE SCALE GENOMIC DNA]</scope>
    <source>
        <strain evidence="1 2">Lmie10</strain>
    </source>
</reference>
<evidence type="ECO:0000313" key="1">
    <source>
        <dbReference type="EMBL" id="MPR23842.1"/>
    </source>
</evidence>
<dbReference type="AlphaFoldDB" id="A0A5N7MAB1"/>
<gene>
    <name evidence="1" type="ORF">FS320_01050</name>
</gene>
<proteinExistence type="predicted"/>
<comment type="caution">
    <text evidence="1">The sequence shown here is derived from an EMBL/GenBank/DDBJ whole genome shotgun (WGS) entry which is preliminary data.</text>
</comment>
<dbReference type="RefSeq" id="WP_152708739.1">
    <property type="nucleotide sequence ID" value="NZ_VOSJ01000001.1"/>
</dbReference>
<dbReference type="Proteomes" id="UP000403266">
    <property type="component" value="Unassembled WGS sequence"/>
</dbReference>
<sequence>MDTAFSGRTREDEVLARLTGNHRVSPIEDLETEFAREIDPNSTNDRYDAELEAGLEALSDFQYSLDDLIENDV</sequence>
<keyword evidence="2" id="KW-1185">Reference proteome</keyword>
<name>A0A5N7MAB1_9HYPH</name>